<dbReference type="OrthoDB" id="5470953at2"/>
<feature type="signal peptide" evidence="1">
    <location>
        <begin position="1"/>
        <end position="24"/>
    </location>
</feature>
<dbReference type="InterPro" id="IPR018247">
    <property type="entry name" value="EF_Hand_1_Ca_BS"/>
</dbReference>
<dbReference type="PROSITE" id="PS50222">
    <property type="entry name" value="EF_HAND_2"/>
    <property type="match status" value="2"/>
</dbReference>
<keyword evidence="1" id="KW-0732">Signal</keyword>
<dbReference type="PROSITE" id="PS00018">
    <property type="entry name" value="EF_HAND_1"/>
    <property type="match status" value="1"/>
</dbReference>
<evidence type="ECO:0000259" key="2">
    <source>
        <dbReference type="PROSITE" id="PS50222"/>
    </source>
</evidence>
<organism evidence="3 4">
    <name type="scientific">Boseongicola aestuarii</name>
    <dbReference type="NCBI Taxonomy" id="1470561"/>
    <lineage>
        <taxon>Bacteria</taxon>
        <taxon>Pseudomonadati</taxon>
        <taxon>Pseudomonadota</taxon>
        <taxon>Alphaproteobacteria</taxon>
        <taxon>Rhodobacterales</taxon>
        <taxon>Paracoccaceae</taxon>
        <taxon>Boseongicola</taxon>
    </lineage>
</organism>
<dbReference type="AlphaFoldDB" id="A0A238J0N6"/>
<dbReference type="RefSeq" id="WP_093974162.1">
    <property type="nucleotide sequence ID" value="NZ_FXXQ01000007.1"/>
</dbReference>
<accession>A0A238J0N6</accession>
<dbReference type="Proteomes" id="UP000201838">
    <property type="component" value="Unassembled WGS sequence"/>
</dbReference>
<dbReference type="Pfam" id="PF13202">
    <property type="entry name" value="EF-hand_5"/>
    <property type="match status" value="4"/>
</dbReference>
<dbReference type="SUPFAM" id="SSF47473">
    <property type="entry name" value="EF-hand"/>
    <property type="match status" value="1"/>
</dbReference>
<keyword evidence="4" id="KW-1185">Reference proteome</keyword>
<dbReference type="EMBL" id="FXXQ01000007">
    <property type="protein sequence ID" value="SMX24206.1"/>
    <property type="molecule type" value="Genomic_DNA"/>
</dbReference>
<name>A0A238J0N6_9RHOB</name>
<dbReference type="GO" id="GO:0005509">
    <property type="term" value="F:calcium ion binding"/>
    <property type="evidence" value="ECO:0007669"/>
    <property type="project" value="InterPro"/>
</dbReference>
<evidence type="ECO:0000313" key="4">
    <source>
        <dbReference type="Proteomes" id="UP000201838"/>
    </source>
</evidence>
<sequence>MNKNTTRILLAALAITAGFGVAEAQDRRAGPGPMDFATLDADGNGEITLEDLDAARDNRFADMDTNGDGQVSEAEFIAHAQARAGERASEMFARLDADGDGSLSRDVLEAREGGGRMAARMIERADTDGSGGVSAEEFEAIKERMAERRGGKMGKRGG</sequence>
<feature type="domain" description="EF-hand" evidence="2">
    <location>
        <begin position="113"/>
        <end position="148"/>
    </location>
</feature>
<dbReference type="SMART" id="SM00054">
    <property type="entry name" value="EFh"/>
    <property type="match status" value="3"/>
</dbReference>
<evidence type="ECO:0000256" key="1">
    <source>
        <dbReference type="SAM" id="SignalP"/>
    </source>
</evidence>
<feature type="chain" id="PRO_5013122249" evidence="1">
    <location>
        <begin position="25"/>
        <end position="158"/>
    </location>
</feature>
<feature type="domain" description="EF-hand" evidence="2">
    <location>
        <begin position="51"/>
        <end position="86"/>
    </location>
</feature>
<gene>
    <name evidence="3" type="ORF">BOA8489_02329</name>
</gene>
<dbReference type="InterPro" id="IPR002048">
    <property type="entry name" value="EF_hand_dom"/>
</dbReference>
<dbReference type="InterPro" id="IPR011992">
    <property type="entry name" value="EF-hand-dom_pair"/>
</dbReference>
<dbReference type="Gene3D" id="1.10.238.10">
    <property type="entry name" value="EF-hand"/>
    <property type="match status" value="2"/>
</dbReference>
<protein>
    <submittedName>
        <fullName evidence="3">EF hand</fullName>
    </submittedName>
</protein>
<reference evidence="3 4" key="1">
    <citation type="submission" date="2017-05" db="EMBL/GenBank/DDBJ databases">
        <authorList>
            <person name="Song R."/>
            <person name="Chenine A.L."/>
            <person name="Ruprecht R.M."/>
        </authorList>
    </citation>
    <scope>NUCLEOTIDE SEQUENCE [LARGE SCALE GENOMIC DNA]</scope>
    <source>
        <strain evidence="3 4">CECT 8489</strain>
    </source>
</reference>
<proteinExistence type="predicted"/>
<evidence type="ECO:0000313" key="3">
    <source>
        <dbReference type="EMBL" id="SMX24206.1"/>
    </source>
</evidence>